<dbReference type="CDD" id="cd00311">
    <property type="entry name" value="TIM"/>
    <property type="match status" value="1"/>
</dbReference>
<dbReference type="InterPro" id="IPR035990">
    <property type="entry name" value="TIM_sf"/>
</dbReference>
<evidence type="ECO:0000313" key="16">
    <source>
        <dbReference type="Proteomes" id="UP000001062"/>
    </source>
</evidence>
<gene>
    <name evidence="13" type="primary">tpiA</name>
    <name evidence="15" type="ordered locus">Marme_0975</name>
</gene>
<proteinExistence type="inferred from homology"/>
<dbReference type="UniPathway" id="UPA00138"/>
<dbReference type="STRING" id="717774.Marme_0975"/>
<evidence type="ECO:0000256" key="3">
    <source>
        <dbReference type="ARBA" id="ARBA00004939"/>
    </source>
</evidence>
<feature type="active site" description="Proton acceptor" evidence="13">
    <location>
        <position position="165"/>
    </location>
</feature>
<dbReference type="GO" id="GO:0006096">
    <property type="term" value="P:glycolytic process"/>
    <property type="evidence" value="ECO:0007669"/>
    <property type="project" value="UniProtKB-UniRule"/>
</dbReference>
<evidence type="ECO:0000256" key="9">
    <source>
        <dbReference type="ARBA" id="ARBA00022490"/>
    </source>
</evidence>
<dbReference type="KEGG" id="mme:Marme_0975"/>
<comment type="function">
    <text evidence="12 13">Involved in the gluconeogenesis. Catalyzes stereospecifically the conversion of dihydroxyacetone phosphate (DHAP) to D-glyceraldehyde-3-phosphate (G3P).</text>
</comment>
<organism evidence="15 16">
    <name type="scientific">Marinomonas mediterranea (strain ATCC 700492 / JCM 21426 / NBRC 103028 / MMB-1)</name>
    <dbReference type="NCBI Taxonomy" id="717774"/>
    <lineage>
        <taxon>Bacteria</taxon>
        <taxon>Pseudomonadati</taxon>
        <taxon>Pseudomonadota</taxon>
        <taxon>Gammaproteobacteria</taxon>
        <taxon>Oceanospirillales</taxon>
        <taxon>Oceanospirillaceae</taxon>
        <taxon>Marinomonas</taxon>
    </lineage>
</organism>
<dbReference type="GO" id="GO:0005829">
    <property type="term" value="C:cytosol"/>
    <property type="evidence" value="ECO:0007669"/>
    <property type="project" value="TreeGrafter"/>
</dbReference>
<dbReference type="GO" id="GO:0019563">
    <property type="term" value="P:glycerol catabolic process"/>
    <property type="evidence" value="ECO:0007669"/>
    <property type="project" value="TreeGrafter"/>
</dbReference>
<evidence type="ECO:0000256" key="2">
    <source>
        <dbReference type="ARBA" id="ARBA00004742"/>
    </source>
</evidence>
<evidence type="ECO:0000256" key="5">
    <source>
        <dbReference type="ARBA" id="ARBA00011738"/>
    </source>
</evidence>
<dbReference type="HAMAP" id="MF_00147_B">
    <property type="entry name" value="TIM_B"/>
    <property type="match status" value="1"/>
</dbReference>
<comment type="pathway">
    <text evidence="13 14">Carbohydrate degradation; glycolysis; D-glyceraldehyde 3-phosphate from glycerone phosphate: step 1/1.</text>
</comment>
<dbReference type="GO" id="GO:0004807">
    <property type="term" value="F:triose-phosphate isomerase activity"/>
    <property type="evidence" value="ECO:0007669"/>
    <property type="project" value="UniProtKB-UniRule"/>
</dbReference>
<dbReference type="EC" id="5.3.1.1" evidence="6 13"/>
<dbReference type="InterPro" id="IPR000652">
    <property type="entry name" value="Triosephosphate_isomerase"/>
</dbReference>
<dbReference type="SUPFAM" id="SSF51351">
    <property type="entry name" value="Triosephosphate isomerase (TIM)"/>
    <property type="match status" value="1"/>
</dbReference>
<comment type="catalytic activity">
    <reaction evidence="1 13 14">
        <text>D-glyceraldehyde 3-phosphate = dihydroxyacetone phosphate</text>
        <dbReference type="Rhea" id="RHEA:18585"/>
        <dbReference type="ChEBI" id="CHEBI:57642"/>
        <dbReference type="ChEBI" id="CHEBI:59776"/>
        <dbReference type="EC" id="5.3.1.1"/>
    </reaction>
</comment>
<evidence type="ECO:0000256" key="7">
    <source>
        <dbReference type="ARBA" id="ARBA00019397"/>
    </source>
</evidence>
<feature type="active site" description="Electrophile" evidence="13">
    <location>
        <position position="93"/>
    </location>
</feature>
<dbReference type="PROSITE" id="PS00171">
    <property type="entry name" value="TIM_1"/>
    <property type="match status" value="1"/>
</dbReference>
<keyword evidence="16" id="KW-1185">Reference proteome</keyword>
<feature type="binding site" evidence="13">
    <location>
        <begin position="231"/>
        <end position="232"/>
    </location>
    <ligand>
        <name>substrate</name>
    </ligand>
</feature>
<evidence type="ECO:0000256" key="6">
    <source>
        <dbReference type="ARBA" id="ARBA00011940"/>
    </source>
</evidence>
<dbReference type="FunFam" id="3.20.20.70:FF:000020">
    <property type="entry name" value="Triosephosphate isomerase"/>
    <property type="match status" value="1"/>
</dbReference>
<dbReference type="OrthoDB" id="9809429at2"/>
<dbReference type="PANTHER" id="PTHR21139:SF42">
    <property type="entry name" value="TRIOSEPHOSPHATE ISOMERASE"/>
    <property type="match status" value="1"/>
</dbReference>
<evidence type="ECO:0000256" key="14">
    <source>
        <dbReference type="RuleBase" id="RU363013"/>
    </source>
</evidence>
<keyword evidence="10 13" id="KW-0324">Glycolysis</keyword>
<evidence type="ECO:0000256" key="11">
    <source>
        <dbReference type="ARBA" id="ARBA00023235"/>
    </source>
</evidence>
<evidence type="ECO:0000256" key="4">
    <source>
        <dbReference type="ARBA" id="ARBA00007422"/>
    </source>
</evidence>
<comment type="subcellular location">
    <subcellularLocation>
        <location evidence="13 14">Cytoplasm</location>
    </subcellularLocation>
</comment>
<dbReference type="UniPathway" id="UPA00109">
    <property type="reaction ID" value="UER00189"/>
</dbReference>
<dbReference type="GO" id="GO:0046166">
    <property type="term" value="P:glyceraldehyde-3-phosphate biosynthetic process"/>
    <property type="evidence" value="ECO:0007669"/>
    <property type="project" value="TreeGrafter"/>
</dbReference>
<dbReference type="Pfam" id="PF00121">
    <property type="entry name" value="TIM"/>
    <property type="match status" value="1"/>
</dbReference>
<evidence type="ECO:0000256" key="8">
    <source>
        <dbReference type="ARBA" id="ARBA00022432"/>
    </source>
</evidence>
<sequence length="249" mass="26373">MSRRKIVAGNWKLNGSKDFLQNIVETLVSVNDVDVVIAPPFPYLEKASALVADLNGLSVSAQNVSSYSDGAFTGEVSVAMLKDIGADSVIVGHSERRELFGETDAIVAEKISQVLKFGLTPILCVGETLEQREQGSTIEVCSTQIKSVLDVVGAENFDNVVIAYEPVWAIGTGKSASSAEAQEVHASIRKLLSESLEGLGKKVSILYGGSVKAANAKELFEQEDIDGALVGGASLKVEEFNEIIKAAGI</sequence>
<keyword evidence="9 13" id="KW-0963">Cytoplasm</keyword>
<dbReference type="Gene3D" id="3.20.20.70">
    <property type="entry name" value="Aldolase class I"/>
    <property type="match status" value="1"/>
</dbReference>
<keyword evidence="8 13" id="KW-0312">Gluconeogenesis</keyword>
<comment type="subunit">
    <text evidence="5 13 14">Homodimer.</text>
</comment>
<comment type="pathway">
    <text evidence="3">Carbohydrate metabolism; erythritol degradation.</text>
</comment>
<evidence type="ECO:0000256" key="12">
    <source>
        <dbReference type="ARBA" id="ARBA00055680"/>
    </source>
</evidence>
<evidence type="ECO:0000313" key="15">
    <source>
        <dbReference type="EMBL" id="ADZ90250.1"/>
    </source>
</evidence>
<reference evidence="15 16" key="1">
    <citation type="journal article" date="2012" name="Stand. Genomic Sci.">
        <title>Complete genome sequence of the melanogenic marine bacterium Marinomonas mediterranea type strain (MMB-1(T)).</title>
        <authorList>
            <person name="Lucas-Elio P."/>
            <person name="Goodwin L."/>
            <person name="Woyke T."/>
            <person name="Pitluck S."/>
            <person name="Nolan M."/>
            <person name="Kyrpides N.C."/>
            <person name="Detter J.C."/>
            <person name="Copeland A."/>
            <person name="Teshima H."/>
            <person name="Bruce D."/>
            <person name="Detter C."/>
            <person name="Tapia R."/>
            <person name="Han S."/>
            <person name="Land M.L."/>
            <person name="Ivanova N."/>
            <person name="Mikhailova N."/>
            <person name="Johnston A.W."/>
            <person name="Sanchez-Amat A."/>
        </authorList>
    </citation>
    <scope>NUCLEOTIDE SEQUENCE [LARGE SCALE GENOMIC DNA]</scope>
    <source>
        <strain evidence="16">ATCC 700492 / JCM 21426 / NBRC 103028 / MMB-1</strain>
    </source>
</reference>
<name>F2K4F1_MARM1</name>
<keyword evidence="11 13" id="KW-0413">Isomerase</keyword>
<evidence type="ECO:0000256" key="10">
    <source>
        <dbReference type="ARBA" id="ARBA00023152"/>
    </source>
</evidence>
<feature type="binding site" evidence="13">
    <location>
        <position position="171"/>
    </location>
    <ligand>
        <name>substrate</name>
    </ligand>
</feature>
<dbReference type="AlphaFoldDB" id="F2K4F1"/>
<accession>F2K4F1</accession>
<dbReference type="InterPro" id="IPR013785">
    <property type="entry name" value="Aldolase_TIM"/>
</dbReference>
<dbReference type="eggNOG" id="COG0149">
    <property type="taxonomic scope" value="Bacteria"/>
</dbReference>
<dbReference type="PANTHER" id="PTHR21139">
    <property type="entry name" value="TRIOSEPHOSPHATE ISOMERASE"/>
    <property type="match status" value="1"/>
</dbReference>
<dbReference type="RefSeq" id="WP_013660155.1">
    <property type="nucleotide sequence ID" value="NC_015276.1"/>
</dbReference>
<dbReference type="InterPro" id="IPR020861">
    <property type="entry name" value="Triosephosphate_isomerase_AS"/>
</dbReference>
<evidence type="ECO:0000256" key="13">
    <source>
        <dbReference type="HAMAP-Rule" id="MF_00147"/>
    </source>
</evidence>
<dbReference type="HOGENOM" id="CLU_024251_2_3_6"/>
<feature type="binding site" evidence="13">
    <location>
        <position position="210"/>
    </location>
    <ligand>
        <name>substrate</name>
    </ligand>
</feature>
<dbReference type="EMBL" id="CP002583">
    <property type="protein sequence ID" value="ADZ90250.1"/>
    <property type="molecule type" value="Genomic_DNA"/>
</dbReference>
<protein>
    <recommendedName>
        <fullName evidence="7 13">Triosephosphate isomerase</fullName>
        <shortName evidence="13">TIM</shortName>
        <shortName evidence="13">TPI</shortName>
        <ecNumber evidence="6 13">5.3.1.1</ecNumber>
    </recommendedName>
    <alternativeName>
        <fullName evidence="13">Triose-phosphate isomerase</fullName>
    </alternativeName>
</protein>
<dbReference type="PROSITE" id="PS51440">
    <property type="entry name" value="TIM_2"/>
    <property type="match status" value="1"/>
</dbReference>
<dbReference type="GO" id="GO:0006094">
    <property type="term" value="P:gluconeogenesis"/>
    <property type="evidence" value="ECO:0007669"/>
    <property type="project" value="UniProtKB-UniRule"/>
</dbReference>
<comment type="pathway">
    <text evidence="2 13 14">Carbohydrate biosynthesis; gluconeogenesis.</text>
</comment>
<dbReference type="Proteomes" id="UP000001062">
    <property type="component" value="Chromosome"/>
</dbReference>
<comment type="similarity">
    <text evidence="4 13 14">Belongs to the triosephosphate isomerase family.</text>
</comment>
<evidence type="ECO:0000256" key="1">
    <source>
        <dbReference type="ARBA" id="ARBA00000474"/>
    </source>
</evidence>
<dbReference type="PATRIC" id="fig|717774.3.peg.1017"/>
<dbReference type="NCBIfam" id="TIGR00419">
    <property type="entry name" value="tim"/>
    <property type="match status" value="1"/>
</dbReference>
<dbReference type="InterPro" id="IPR022896">
    <property type="entry name" value="TrioseP_Isoase_bac/euk"/>
</dbReference>
<feature type="binding site" evidence="13">
    <location>
        <begin position="10"/>
        <end position="12"/>
    </location>
    <ligand>
        <name>substrate</name>
    </ligand>
</feature>